<evidence type="ECO:0000313" key="2">
    <source>
        <dbReference type="Proteomes" id="UP001163223"/>
    </source>
</evidence>
<dbReference type="EMBL" id="CP113520">
    <property type="protein sequence ID" value="WAJ29940.1"/>
    <property type="molecule type" value="Genomic_DNA"/>
</dbReference>
<evidence type="ECO:0000313" key="1">
    <source>
        <dbReference type="EMBL" id="WAJ29940.1"/>
    </source>
</evidence>
<accession>A0ACD4NSV3</accession>
<dbReference type="Proteomes" id="UP001163223">
    <property type="component" value="Chromosome"/>
</dbReference>
<gene>
    <name evidence="1" type="ORF">OXU80_06930</name>
</gene>
<keyword evidence="2" id="KW-1185">Reference proteome</keyword>
<sequence>MIEILSRAALASVQDLGRFDAFRWGVGLSGAMDPLALTCGNILLGNEDGAAAVEMQVFPFSVRFEADTLFALTGADCAAMLDGVPLLPWSRAQAKAGAVLRLDHARDGRWRGARAYLCVAGGIDVPEVLGSRSTQLRGAIGGFDGRMLREGDRLPLGRAAGESRGTEIALVPPGLALPLEADGLPAVRVLPAAEYGRFTPASLDAFWREPFRITPQSDRYGFRLAGPGLEPVAPMELRSHGIVPGVIQVPHNGQPIVQMCEGQPSGGYPKVGTVIEADLWRLGQMPIGTRFRFLATDWDGALAALDERQAWLAEVRRLADLLSARSAAR</sequence>
<proteinExistence type="predicted"/>
<reference evidence="1" key="1">
    <citation type="submission" date="2022-11" db="EMBL/GenBank/DDBJ databases">
        <title>beta-Carotene-producing bacterium, Jeongeuplla avenae sp. nov., alleviates the salt stress of Arabidopsis seedlings.</title>
        <authorList>
            <person name="Jiang L."/>
            <person name="Lee J."/>
        </authorList>
    </citation>
    <scope>NUCLEOTIDE SEQUENCE</scope>
    <source>
        <strain evidence="1">DY_R2A_6</strain>
    </source>
</reference>
<name>A0ACD4NSV3_9HYPH</name>
<protein>
    <submittedName>
        <fullName evidence="1">Biotin-dependent carboxyltransferase family protein</fullName>
    </submittedName>
</protein>
<organism evidence="1 2">
    <name type="scientific">Antarcticirhabdus aurantiaca</name>
    <dbReference type="NCBI Taxonomy" id="2606717"/>
    <lineage>
        <taxon>Bacteria</taxon>
        <taxon>Pseudomonadati</taxon>
        <taxon>Pseudomonadota</taxon>
        <taxon>Alphaproteobacteria</taxon>
        <taxon>Hyphomicrobiales</taxon>
        <taxon>Aurantimonadaceae</taxon>
        <taxon>Antarcticirhabdus</taxon>
    </lineage>
</organism>